<keyword evidence="2" id="KW-1185">Reference proteome</keyword>
<reference evidence="2" key="1">
    <citation type="submission" date="2015-01" db="EMBL/GenBank/DDBJ databases">
        <authorList>
            <person name="Manzoor Shahid"/>
            <person name="Zubair Saima"/>
        </authorList>
    </citation>
    <scope>NUCLEOTIDE SEQUENCE [LARGE SCALE GENOMIC DNA]</scope>
    <source>
        <strain evidence="2">V1</strain>
    </source>
</reference>
<accession>A0A0B7H350</accession>
<name>A0A0B7H350_TREPH</name>
<dbReference type="EMBL" id="CDNC01000051">
    <property type="protein sequence ID" value="CEM63386.1"/>
    <property type="molecule type" value="Genomic_DNA"/>
</dbReference>
<protein>
    <submittedName>
        <fullName evidence="1">Uncharacterized protein</fullName>
    </submittedName>
</protein>
<evidence type="ECO:0000313" key="2">
    <source>
        <dbReference type="Proteomes" id="UP000042527"/>
    </source>
</evidence>
<sequence length="68" mass="7442">MNASIKLPRSITNIELGAFGTGAMGSKACKAVLIPYPEGTEDYTRLFYMIYSPRSGYGYPGPIRSYTP</sequence>
<dbReference type="AlphaFoldDB" id="A0A0B7H350"/>
<gene>
    <name evidence="1" type="ORF">TPHV1_90015</name>
</gene>
<dbReference type="Proteomes" id="UP000042527">
    <property type="component" value="Unassembled WGS sequence"/>
</dbReference>
<proteinExistence type="predicted"/>
<evidence type="ECO:0000313" key="1">
    <source>
        <dbReference type="EMBL" id="CEM63386.1"/>
    </source>
</evidence>
<organism evidence="1 2">
    <name type="scientific">Treponema phagedenis</name>
    <dbReference type="NCBI Taxonomy" id="162"/>
    <lineage>
        <taxon>Bacteria</taxon>
        <taxon>Pseudomonadati</taxon>
        <taxon>Spirochaetota</taxon>
        <taxon>Spirochaetia</taxon>
        <taxon>Spirochaetales</taxon>
        <taxon>Treponemataceae</taxon>
        <taxon>Treponema</taxon>
    </lineage>
</organism>